<gene>
    <name evidence="1" type="ORF">NLG97_g10004</name>
</gene>
<reference evidence="1" key="1">
    <citation type="submission" date="2022-07" db="EMBL/GenBank/DDBJ databases">
        <title>Genome Sequence of Lecanicillium saksenae.</title>
        <authorList>
            <person name="Buettner E."/>
        </authorList>
    </citation>
    <scope>NUCLEOTIDE SEQUENCE</scope>
    <source>
        <strain evidence="1">VT-O1</strain>
    </source>
</reference>
<proteinExistence type="predicted"/>
<name>A0ACC1QFQ8_9HYPO</name>
<evidence type="ECO:0000313" key="1">
    <source>
        <dbReference type="EMBL" id="KAJ3474076.1"/>
    </source>
</evidence>
<organism evidence="1 2">
    <name type="scientific">Lecanicillium saksenae</name>
    <dbReference type="NCBI Taxonomy" id="468837"/>
    <lineage>
        <taxon>Eukaryota</taxon>
        <taxon>Fungi</taxon>
        <taxon>Dikarya</taxon>
        <taxon>Ascomycota</taxon>
        <taxon>Pezizomycotina</taxon>
        <taxon>Sordariomycetes</taxon>
        <taxon>Hypocreomycetidae</taxon>
        <taxon>Hypocreales</taxon>
        <taxon>Cordycipitaceae</taxon>
        <taxon>Lecanicillium</taxon>
    </lineage>
</organism>
<comment type="caution">
    <text evidence="1">The sequence shown here is derived from an EMBL/GenBank/DDBJ whole genome shotgun (WGS) entry which is preliminary data.</text>
</comment>
<keyword evidence="2" id="KW-1185">Reference proteome</keyword>
<evidence type="ECO:0000313" key="2">
    <source>
        <dbReference type="Proteomes" id="UP001148737"/>
    </source>
</evidence>
<protein>
    <submittedName>
        <fullName evidence="1">Uncharacterized protein</fullName>
    </submittedName>
</protein>
<sequence length="237" mass="27036">MPPVTNAMLDARREKDCTAITAERKYYEVDGSFVKRSLRPQEWQYSPFGGSLFIPRMGNERLLNEAAALRFIAEKTNIPVPNVHACFEDDGAVYLIAEYVEGVPMADLVPEQRKVVEAEVESYISTLRSLKSKTWGGLVSCRHFALSAAQVPVACKWEMVPRETEDLVFCHNDLSAHNIIVNPQTLKVNAIIDWEYAGFWPEEFEGMYFRRPGPSVALEGEHDDEDRLFKIMYQIKV</sequence>
<dbReference type="Proteomes" id="UP001148737">
    <property type="component" value="Unassembled WGS sequence"/>
</dbReference>
<accession>A0ACC1QFQ8</accession>
<dbReference type="EMBL" id="JANAKD010002278">
    <property type="protein sequence ID" value="KAJ3474076.1"/>
    <property type="molecule type" value="Genomic_DNA"/>
</dbReference>